<name>A0A6M3YNV9_9VIRU</name>
<dbReference type="Gene3D" id="2.60.120.20">
    <property type="match status" value="1"/>
</dbReference>
<dbReference type="InterPro" id="IPR029053">
    <property type="entry name" value="Viral_coat"/>
</dbReference>
<evidence type="ECO:0000313" key="5">
    <source>
        <dbReference type="EMBL" id="QJI53537.1"/>
    </source>
</evidence>
<organism evidence="5">
    <name type="scientific">Picornavirales sp</name>
    <dbReference type="NCBI Taxonomy" id="1955153"/>
    <lineage>
        <taxon>Viruses</taxon>
        <taxon>Riboviria</taxon>
        <taxon>Orthornavirae</taxon>
        <taxon>Pisuviricota</taxon>
        <taxon>Pisoniviricetes</taxon>
        <taxon>Picornavirales</taxon>
    </lineage>
</organism>
<dbReference type="GO" id="GO:0030430">
    <property type="term" value="C:host cell cytoplasm"/>
    <property type="evidence" value="ECO:0007669"/>
    <property type="project" value="UniProtKB-SubCell"/>
</dbReference>
<evidence type="ECO:0000256" key="2">
    <source>
        <dbReference type="ARBA" id="ARBA00022844"/>
    </source>
</evidence>
<comment type="subcellular location">
    <subcellularLocation>
        <location evidence="1">Virion</location>
    </subcellularLocation>
</comment>
<dbReference type="SUPFAM" id="SSF88633">
    <property type="entry name" value="Positive stranded ssRNA viruses"/>
    <property type="match status" value="1"/>
</dbReference>
<evidence type="ECO:0000256" key="1">
    <source>
        <dbReference type="ARBA" id="ARBA00004328"/>
    </source>
</evidence>
<accession>A0A6M3YNV9</accession>
<proteinExistence type="predicted"/>
<sequence>MSHIPMPTGGATESPETEFDGNHPSNASLVAPIEVPIPSTNEVPRALGEDEGVISPWFYKQWRRIATLEWSTNDPIGKILWQMPVSPLHLDPTLAWQMALFHGWGGNFEISFRAVATGFHAGQIAIVSYPPRIDPSEISSPLEYSVYPYDVIDVKKLTTTEFTIQDRRNTKYHYLRHDNKDTLDADIGGRVAIYVDTPLTTSATGVQKISLAIWGKCASNFKPAFIRSPLTHVPKNSVTVPQTLIDILNVANHRTYLSNGPNSLQRLVIYPSKTTTLTKYFSNCVRLDGSLIYKVNSRPQTFSYHVDRSIAYYKSENNLDFDIFSSDTYFPECGASTVYLIDNANVAKVYPKTITAFDPIKTKVTLAEYSSLEVGHTYTVKFEYGSTMPQFDSQNSLVLRQKGTGFVLWQPIVSGNCIQFQSLSTLFNAKFLAGHLEPTEAFLIRVQSKLTKLPLFHMKLHPDGFFSAPALDTTYQNFDIADITFAGEGVIGLLDSFPDVPAINMAQHVVIAESRDKAARRAARQQLREVPSQIDVTQQ</sequence>
<reference evidence="5" key="1">
    <citation type="submission" date="2020-01" db="EMBL/GenBank/DDBJ databases">
        <title>Viral genomes from wild and zoo birds in China.</title>
        <authorList>
            <person name="Zhao M."/>
            <person name="Shan L.T."/>
            <person name="Yang X.S."/>
            <person name="Zhang W."/>
        </authorList>
    </citation>
    <scope>NUCLEOTIDE SEQUENCE</scope>
    <source>
        <strain evidence="5">Plw156shi1</strain>
    </source>
</reference>
<feature type="domain" description="Calicivirus coat protein" evidence="4">
    <location>
        <begin position="56"/>
        <end position="244"/>
    </location>
</feature>
<keyword evidence="2" id="KW-0946">Virion</keyword>
<dbReference type="Pfam" id="PF00915">
    <property type="entry name" value="Calici_coat"/>
    <property type="match status" value="1"/>
</dbReference>
<protein>
    <recommendedName>
        <fullName evidence="4">Calicivirus coat protein domain-containing protein</fullName>
    </recommendedName>
</protein>
<dbReference type="InterPro" id="IPR004005">
    <property type="entry name" value="Calicivirus_coat"/>
</dbReference>
<dbReference type="EMBL" id="MN918673">
    <property type="protein sequence ID" value="QJI53537.1"/>
    <property type="molecule type" value="Genomic_RNA"/>
</dbReference>
<evidence type="ECO:0000256" key="3">
    <source>
        <dbReference type="SAM" id="MobiDB-lite"/>
    </source>
</evidence>
<dbReference type="GO" id="GO:0044423">
    <property type="term" value="C:virion component"/>
    <property type="evidence" value="ECO:0007669"/>
    <property type="project" value="UniProtKB-KW"/>
</dbReference>
<feature type="region of interest" description="Disordered" evidence="3">
    <location>
        <begin position="1"/>
        <end position="25"/>
    </location>
</feature>
<evidence type="ECO:0000259" key="4">
    <source>
        <dbReference type="Pfam" id="PF00915"/>
    </source>
</evidence>